<dbReference type="RefSeq" id="XP_007920446.1">
    <property type="nucleotide sequence ID" value="XM_007922255.1"/>
</dbReference>
<reference evidence="2 3" key="1">
    <citation type="journal article" date="2012" name="PLoS Pathog.">
        <title>Diverse lifestyles and strategies of plant pathogenesis encoded in the genomes of eighteen Dothideomycetes fungi.</title>
        <authorList>
            <person name="Ohm R.A."/>
            <person name="Feau N."/>
            <person name="Henrissat B."/>
            <person name="Schoch C.L."/>
            <person name="Horwitz B.A."/>
            <person name="Barry K.W."/>
            <person name="Condon B.J."/>
            <person name="Copeland A.C."/>
            <person name="Dhillon B."/>
            <person name="Glaser F."/>
            <person name="Hesse C.N."/>
            <person name="Kosti I."/>
            <person name="LaButti K."/>
            <person name="Lindquist E.A."/>
            <person name="Lucas S."/>
            <person name="Salamov A.A."/>
            <person name="Bradshaw R.E."/>
            <person name="Ciuffetti L."/>
            <person name="Hamelin R.C."/>
            <person name="Kema G.H.J."/>
            <person name="Lawrence C."/>
            <person name="Scott J.A."/>
            <person name="Spatafora J.W."/>
            <person name="Turgeon B.G."/>
            <person name="de Wit P.J.G.M."/>
            <person name="Zhong S."/>
            <person name="Goodwin S.B."/>
            <person name="Grigoriev I.V."/>
        </authorList>
    </citation>
    <scope>NUCLEOTIDE SEQUENCE [LARGE SCALE GENOMIC DNA]</scope>
    <source>
        <strain evidence="2 3">CIRAD86</strain>
    </source>
</reference>
<feature type="compositionally biased region" description="Basic and acidic residues" evidence="1">
    <location>
        <begin position="81"/>
        <end position="93"/>
    </location>
</feature>
<sequence length="456" mass="50128">MIIQTTKATQADFVRDFAICSDDLADESDATHTTADEEDARSVDDHYRQSWKSLPRLDTAPGPTAETVNHYALSSKSLPRTNHDQTEADDGRPSPKHWALSQKRLPSSLPHIAQIDSEEAVLAEGVDKDIVQSCQDSASAISPGNLGGGPRKIFRHSAMTAEEQAHKAALLRGKIAEFDAAAAADQESCAKHTPSIEPTNGQINVPSAHTSETARKKRKSRQTDSPTSTAEEPKSAKKKAPSKNARKEIESSDESPSRLCSDVFLFSPLPTPLLQDEVVRTNRKQGKQKKTNEKDKILFLNPELQMLMFADDPTSITETMSLAERWKINSRQQLSRLVKQLEHYGIVPMGGVQDRLNHFGLPFENALGSLVRKIEERVKDEAAEEAAIDGATEILEQWVSENRLYLSRLVSVLSRSNTSASDRILMPMGEVVSSLHKDCGNRKDSAVVSKESGTVG</sequence>
<evidence type="ECO:0000256" key="1">
    <source>
        <dbReference type="SAM" id="MobiDB-lite"/>
    </source>
</evidence>
<dbReference type="GeneID" id="19341190"/>
<dbReference type="AlphaFoldDB" id="N1QC47"/>
<organism evidence="2 3">
    <name type="scientific">Pseudocercospora fijiensis (strain CIRAD86)</name>
    <name type="common">Black leaf streak disease fungus</name>
    <name type="synonym">Mycosphaerella fijiensis</name>
    <dbReference type="NCBI Taxonomy" id="383855"/>
    <lineage>
        <taxon>Eukaryota</taxon>
        <taxon>Fungi</taxon>
        <taxon>Dikarya</taxon>
        <taxon>Ascomycota</taxon>
        <taxon>Pezizomycotina</taxon>
        <taxon>Dothideomycetes</taxon>
        <taxon>Dothideomycetidae</taxon>
        <taxon>Mycosphaerellales</taxon>
        <taxon>Mycosphaerellaceae</taxon>
        <taxon>Pseudocercospora</taxon>
    </lineage>
</organism>
<feature type="region of interest" description="Disordered" evidence="1">
    <location>
        <begin position="189"/>
        <end position="255"/>
    </location>
</feature>
<dbReference type="EMBL" id="KB446555">
    <property type="protein sequence ID" value="EME88932.1"/>
    <property type="molecule type" value="Genomic_DNA"/>
</dbReference>
<feature type="region of interest" description="Disordered" evidence="1">
    <location>
        <begin position="72"/>
        <end position="99"/>
    </location>
</feature>
<name>N1QC47_PSEFD</name>
<proteinExistence type="predicted"/>
<dbReference type="OrthoDB" id="3647608at2759"/>
<evidence type="ECO:0000313" key="3">
    <source>
        <dbReference type="Proteomes" id="UP000016932"/>
    </source>
</evidence>
<evidence type="ECO:0000313" key="2">
    <source>
        <dbReference type="EMBL" id="EME88932.1"/>
    </source>
</evidence>
<feature type="compositionally biased region" description="Polar residues" evidence="1">
    <location>
        <begin position="196"/>
        <end position="211"/>
    </location>
</feature>
<keyword evidence="3" id="KW-1185">Reference proteome</keyword>
<accession>N1QC47</accession>
<protein>
    <submittedName>
        <fullName evidence="2">Uncharacterized protein</fullName>
    </submittedName>
</protein>
<dbReference type="VEuPathDB" id="FungiDB:MYCFIDRAFT_76312"/>
<gene>
    <name evidence="2" type="ORF">MYCFIDRAFT_76312</name>
</gene>
<dbReference type="HOGENOM" id="CLU_600091_0_0_1"/>
<dbReference type="KEGG" id="pfj:MYCFIDRAFT_76312"/>
<dbReference type="Proteomes" id="UP000016932">
    <property type="component" value="Unassembled WGS sequence"/>
</dbReference>